<sequence length="1516" mass="167134">MVLPDAGRTGITAMIRSAYSCARYCSTDSVRSVIPAQAGIQGQSISVDCAMCPGGATELASRLRGNDGAWVPGWRSLARPARPLLLAHHGQLRSEHGGHAFEPHGAVARHRAGGAGDLAHDGQRRGARLFIVRQQQRQVAHGRFFVHLQHQVLLAQDGLEVGDAHFLVVRCTQAQLADGGKRPFVGGAHFRTAVDVQQATDDGLGRAALRRLAHGCQAVGVQRGFARQVAADAARGAAVGAQAHQRLQYGRAVHIEEEFFGRLVARVAIHVEHGDDLFRHRFLHLQENIVLGDRPAVGPDFFCQRRDAVEQLVLARERRVAQAQRVRIAQLFGALFRHQAFHDGAGKLAIQALVNFRQPRHGGKAALVFHVVAAQLAQRLQVAALEAHHEIAAEHVAGGQFLLQHFLVFFQEHRFVQAGRHDVDHVHGGREFLVLLVGHRGGNEDAQVTDTLVHRVNDGLAAGHQRFVVFVQVQHPAQRLLRWRDVVAPRAEHDDRRLDVAQVDAVAVAVEQRSFAQLVTDKQRVSDVLHFARIEQHRVAPPFFKFQEARRLGVDLGIDVVVLGPQRVGRVHFFKIGDQLGAVEDAMAEVARQRGHPGATERATEVAQRVLAAHASPVRQRRAGQDQRPHQVGFQGGGHHDLPAGLAVADQGRLAVRLRVALGHVGNKSRFRAAHVFDGLARHGIRGETDEVARVAGLEHDADFAVVLHAADAGAVAGARVEHDERTLAGVGRHAVGRSDVTQAVVHGALERGAVHDDLERETQYVRRGLGGARIAFIAALPQDIEKQDRALTGVDPVIEALLGQCKRVARPIGQTGPGVLFITHRNPPCMVMLPCTKVLQCAGKGKRIRIMESRRTPALIHERMMCINIKKAARRRLLKPGSELRFARCFLALVLFQVALAQTDRFRGDFHQFVVVDEFDSVFQRHLDRRHQAHGFVGTRRTHVGQLLALDRVHDQVVVARVDADDHAFVHRVVVDHEHAAAILQFPDSVGHGSAVVLRDQHAVATAAQLTFRGVDWCVRIEHVAHQAGTTGQGHEFALEADQATCWNTVFQTHTAFAVRFHVLQVATTTAQLFHDAALVGFFHVNRQLLVRLMAHAIDHLEHHARTRNGHLETFATHVFDQDGQVQLAAARDFERGVVFGRRHAQCHVGFQFLVQTVAQLTRGHELAFAASQRRVVDHEVHGQGRLVDGQHRQRFRGVRCAHGRTDADFFDTVDQHDVAGNSVVHQHALEALEVQHLVDAALDRGSAWAVQDDDVLAGFHAAAVDTADTDFTHVRRVVERGDLHLQRTVRIVVTHWYVLQDGVEQRLHVAAAHVFGQAGVAVQTRSVNNREVQLFVGRAQLVEQFESLVDRPFRTCTWTVDLVDHDDRLQAQGQCLAGHKAGLWHRAFLGIDQQQNRVNHRQHAFHFAAEVGVAWGVNDVDVGAFVLDCAILGQNRDAALFFEVVRVHDTGIDRLVFAEGAGLAEQLVNQGGFTVVNVGDDCNVANCAFSSGHSRIFAEKLRVRTISCTESRLV</sequence>
<dbReference type="AntiFam" id="ANF00072">
    <property type="entry name" value="Shadow ORF (opposite TypA)"/>
</dbReference>
<dbReference type="EMBL" id="BKCJ010000001">
    <property type="protein sequence ID" value="GEU28058.1"/>
    <property type="molecule type" value="Genomic_DNA"/>
</dbReference>
<reference evidence="1" key="1">
    <citation type="journal article" date="2019" name="Sci. Rep.">
        <title>Draft genome of Tanacetum cinerariifolium, the natural source of mosquito coil.</title>
        <authorList>
            <person name="Yamashiro T."/>
            <person name="Shiraishi A."/>
            <person name="Satake H."/>
            <person name="Nakayama K."/>
        </authorList>
    </citation>
    <scope>NUCLEOTIDE SEQUENCE</scope>
</reference>
<evidence type="ECO:0000313" key="1">
    <source>
        <dbReference type="EMBL" id="GEU28058.1"/>
    </source>
</evidence>
<proteinExistence type="predicted"/>
<gene>
    <name evidence="1" type="ORF">Tci_000036</name>
</gene>
<organism evidence="1">
    <name type="scientific">Tanacetum cinerariifolium</name>
    <name type="common">Dalmatian daisy</name>
    <name type="synonym">Chrysanthemum cinerariifolium</name>
    <dbReference type="NCBI Taxonomy" id="118510"/>
    <lineage>
        <taxon>Eukaryota</taxon>
        <taxon>Viridiplantae</taxon>
        <taxon>Streptophyta</taxon>
        <taxon>Embryophyta</taxon>
        <taxon>Tracheophyta</taxon>
        <taxon>Spermatophyta</taxon>
        <taxon>Magnoliopsida</taxon>
        <taxon>eudicotyledons</taxon>
        <taxon>Gunneridae</taxon>
        <taxon>Pentapetalae</taxon>
        <taxon>asterids</taxon>
        <taxon>campanulids</taxon>
        <taxon>Asterales</taxon>
        <taxon>Asteraceae</taxon>
        <taxon>Asteroideae</taxon>
        <taxon>Anthemideae</taxon>
        <taxon>Anthemidinae</taxon>
        <taxon>Tanacetum</taxon>
    </lineage>
</organism>
<comment type="caution">
    <text evidence="1">The sequence shown here is derived from an EMBL/GenBank/DDBJ whole genome shotgun (WGS) entry which is preliminary data.</text>
</comment>
<accession>A0A699GGX3</accession>
<name>A0A699GGX3_TANCI</name>
<protein>
    <submittedName>
        <fullName evidence="1">Uncharacterized protein</fullName>
    </submittedName>
</protein>